<keyword evidence="3" id="KW-1185">Reference proteome</keyword>
<evidence type="ECO:0000313" key="2">
    <source>
        <dbReference type="EMBL" id="BAS92640.1"/>
    </source>
</evidence>
<dbReference type="SMR" id="A0A0P0WIU4"/>
<reference evidence="2 3" key="3">
    <citation type="journal article" date="2013" name="Rice">
        <title>Improvement of the Oryza sativa Nipponbare reference genome using next generation sequence and optical map data.</title>
        <authorList>
            <person name="Kawahara Y."/>
            <person name="de la Bastide M."/>
            <person name="Hamilton J.P."/>
            <person name="Kanamori H."/>
            <person name="McCombie W.R."/>
            <person name="Ouyang S."/>
            <person name="Schwartz D.C."/>
            <person name="Tanaka T."/>
            <person name="Wu J."/>
            <person name="Zhou S."/>
            <person name="Childs K.L."/>
            <person name="Davidson R.M."/>
            <person name="Lin H."/>
            <person name="Quesada-Ocampo L."/>
            <person name="Vaillancourt B."/>
            <person name="Sakai H."/>
            <person name="Lee S.S."/>
            <person name="Kim J."/>
            <person name="Numa H."/>
            <person name="Itoh T."/>
            <person name="Buell C.R."/>
            <person name="Matsumoto T."/>
        </authorList>
    </citation>
    <scope>NUCLEOTIDE SEQUENCE [LARGE SCALE GENOMIC DNA]</scope>
    <source>
        <strain evidence="3">cv. Nipponbare</strain>
    </source>
</reference>
<organism evidence="2 3">
    <name type="scientific">Oryza sativa subsp. japonica</name>
    <name type="common">Rice</name>
    <dbReference type="NCBI Taxonomy" id="39947"/>
    <lineage>
        <taxon>Eukaryota</taxon>
        <taxon>Viridiplantae</taxon>
        <taxon>Streptophyta</taxon>
        <taxon>Embryophyta</taxon>
        <taxon>Tracheophyta</taxon>
        <taxon>Spermatophyta</taxon>
        <taxon>Magnoliopsida</taxon>
        <taxon>Liliopsida</taxon>
        <taxon>Poales</taxon>
        <taxon>Poaceae</taxon>
        <taxon>BOP clade</taxon>
        <taxon>Oryzoideae</taxon>
        <taxon>Oryzeae</taxon>
        <taxon>Oryzinae</taxon>
        <taxon>Oryza</taxon>
        <taxon>Oryza sativa</taxon>
    </lineage>
</organism>
<gene>
    <name evidence="2" type="ordered locus">Os05g0191000</name>
    <name evidence="2" type="ORF">OSNPB_050191000</name>
</gene>
<feature type="region of interest" description="Disordered" evidence="1">
    <location>
        <begin position="137"/>
        <end position="199"/>
    </location>
</feature>
<feature type="compositionally biased region" description="Basic and acidic residues" evidence="1">
    <location>
        <begin position="168"/>
        <end position="193"/>
    </location>
</feature>
<dbReference type="PaxDb" id="39947-A0A0P0WIU4"/>
<dbReference type="EMBL" id="AP014961">
    <property type="protein sequence ID" value="BAS92640.1"/>
    <property type="molecule type" value="Genomic_DNA"/>
</dbReference>
<sequence length="223" mass="24098">MAKSVDEVAVPLCVAFFLALKRGTWRMVGWGGHRRGAEASEFLDAYHATSSTDLAIFDHCWLSRFFLTLPDHRGQAHPGSNAARIPPKRVRRANVMLPAPSSSPKNHQNVDFFSSPLCSAQGTTAMPTTCLPVYTAGSPGSSASRSSPAASQGRPTSSAVPPHSLARARVDKGTDLEEGRKGEKKKEERKSEKANGQSIAPSEAAITPLLCGFLLWHRITFLF</sequence>
<feature type="compositionally biased region" description="Low complexity" evidence="1">
    <location>
        <begin position="137"/>
        <end position="155"/>
    </location>
</feature>
<accession>A0A0P0WIU4</accession>
<protein>
    <submittedName>
        <fullName evidence="2">Os05g0191000 protein</fullName>
    </submittedName>
</protein>
<dbReference type="Proteomes" id="UP000059680">
    <property type="component" value="Chromosome 5"/>
</dbReference>
<dbReference type="AlphaFoldDB" id="A0A0P0WIU4"/>
<evidence type="ECO:0000313" key="3">
    <source>
        <dbReference type="Proteomes" id="UP000059680"/>
    </source>
</evidence>
<proteinExistence type="predicted"/>
<reference evidence="3" key="1">
    <citation type="journal article" date="2005" name="Nature">
        <title>The map-based sequence of the rice genome.</title>
        <authorList>
            <consortium name="International rice genome sequencing project (IRGSP)"/>
            <person name="Matsumoto T."/>
            <person name="Wu J."/>
            <person name="Kanamori H."/>
            <person name="Katayose Y."/>
            <person name="Fujisawa M."/>
            <person name="Namiki N."/>
            <person name="Mizuno H."/>
            <person name="Yamamoto K."/>
            <person name="Antonio B.A."/>
            <person name="Baba T."/>
            <person name="Sakata K."/>
            <person name="Nagamura Y."/>
            <person name="Aoki H."/>
            <person name="Arikawa K."/>
            <person name="Arita K."/>
            <person name="Bito T."/>
            <person name="Chiden Y."/>
            <person name="Fujitsuka N."/>
            <person name="Fukunaka R."/>
            <person name="Hamada M."/>
            <person name="Harada C."/>
            <person name="Hayashi A."/>
            <person name="Hijishita S."/>
            <person name="Honda M."/>
            <person name="Hosokawa S."/>
            <person name="Ichikawa Y."/>
            <person name="Idonuma A."/>
            <person name="Iijima M."/>
            <person name="Ikeda M."/>
            <person name="Ikeno M."/>
            <person name="Ito K."/>
            <person name="Ito S."/>
            <person name="Ito T."/>
            <person name="Ito Y."/>
            <person name="Ito Y."/>
            <person name="Iwabuchi A."/>
            <person name="Kamiya K."/>
            <person name="Karasawa W."/>
            <person name="Kurita K."/>
            <person name="Katagiri S."/>
            <person name="Kikuta A."/>
            <person name="Kobayashi H."/>
            <person name="Kobayashi N."/>
            <person name="Machita K."/>
            <person name="Maehara T."/>
            <person name="Masukawa M."/>
            <person name="Mizubayashi T."/>
            <person name="Mukai Y."/>
            <person name="Nagasaki H."/>
            <person name="Nagata Y."/>
            <person name="Naito S."/>
            <person name="Nakashima M."/>
            <person name="Nakama Y."/>
            <person name="Nakamichi Y."/>
            <person name="Nakamura M."/>
            <person name="Meguro A."/>
            <person name="Negishi M."/>
            <person name="Ohta I."/>
            <person name="Ohta T."/>
            <person name="Okamoto M."/>
            <person name="Ono N."/>
            <person name="Saji S."/>
            <person name="Sakaguchi M."/>
            <person name="Sakai K."/>
            <person name="Shibata M."/>
            <person name="Shimokawa T."/>
            <person name="Song J."/>
            <person name="Takazaki Y."/>
            <person name="Terasawa K."/>
            <person name="Tsugane M."/>
            <person name="Tsuji K."/>
            <person name="Ueda S."/>
            <person name="Waki K."/>
            <person name="Yamagata H."/>
            <person name="Yamamoto M."/>
            <person name="Yamamoto S."/>
            <person name="Yamane H."/>
            <person name="Yoshiki S."/>
            <person name="Yoshihara R."/>
            <person name="Yukawa K."/>
            <person name="Zhong H."/>
            <person name="Yano M."/>
            <person name="Yuan Q."/>
            <person name="Ouyang S."/>
            <person name="Liu J."/>
            <person name="Jones K.M."/>
            <person name="Gansberger K."/>
            <person name="Moffat K."/>
            <person name="Hill J."/>
            <person name="Bera J."/>
            <person name="Fadrosh D."/>
            <person name="Jin S."/>
            <person name="Johri S."/>
            <person name="Kim M."/>
            <person name="Overton L."/>
            <person name="Reardon M."/>
            <person name="Tsitrin T."/>
            <person name="Vuong H."/>
            <person name="Weaver B."/>
            <person name="Ciecko A."/>
            <person name="Tallon L."/>
            <person name="Jackson J."/>
            <person name="Pai G."/>
            <person name="Aken S.V."/>
            <person name="Utterback T."/>
            <person name="Reidmuller S."/>
            <person name="Feldblyum T."/>
            <person name="Hsiao J."/>
            <person name="Zismann V."/>
            <person name="Iobst S."/>
            <person name="de Vazeille A.R."/>
            <person name="Buell C.R."/>
            <person name="Ying K."/>
            <person name="Li Y."/>
            <person name="Lu T."/>
            <person name="Huang Y."/>
            <person name="Zhao Q."/>
            <person name="Feng Q."/>
            <person name="Zhang L."/>
            <person name="Zhu J."/>
            <person name="Weng Q."/>
            <person name="Mu J."/>
            <person name="Lu Y."/>
            <person name="Fan D."/>
            <person name="Liu Y."/>
            <person name="Guan J."/>
            <person name="Zhang Y."/>
            <person name="Yu S."/>
            <person name="Liu X."/>
            <person name="Zhang Y."/>
            <person name="Hong G."/>
            <person name="Han B."/>
            <person name="Choisne N."/>
            <person name="Demange N."/>
            <person name="Orjeda G."/>
            <person name="Samain S."/>
            <person name="Cattolico L."/>
            <person name="Pelletier E."/>
            <person name="Couloux A."/>
            <person name="Segurens B."/>
            <person name="Wincker P."/>
            <person name="D'Hont A."/>
            <person name="Scarpelli C."/>
            <person name="Weissenbach J."/>
            <person name="Salanoubat M."/>
            <person name="Quetier F."/>
            <person name="Yu Y."/>
            <person name="Kim H.R."/>
            <person name="Rambo T."/>
            <person name="Currie J."/>
            <person name="Collura K."/>
            <person name="Luo M."/>
            <person name="Yang T."/>
            <person name="Ammiraju J.S.S."/>
            <person name="Engler F."/>
            <person name="Soderlund C."/>
            <person name="Wing R.A."/>
            <person name="Palmer L.E."/>
            <person name="de la Bastide M."/>
            <person name="Spiegel L."/>
            <person name="Nascimento L."/>
            <person name="Zutavern T."/>
            <person name="O'Shaughnessy A."/>
            <person name="Dike S."/>
            <person name="Dedhia N."/>
            <person name="Preston R."/>
            <person name="Balija V."/>
            <person name="McCombie W.R."/>
            <person name="Chow T."/>
            <person name="Chen H."/>
            <person name="Chung M."/>
            <person name="Chen C."/>
            <person name="Shaw J."/>
            <person name="Wu H."/>
            <person name="Hsiao K."/>
            <person name="Chao Y."/>
            <person name="Chu M."/>
            <person name="Cheng C."/>
            <person name="Hour A."/>
            <person name="Lee P."/>
            <person name="Lin S."/>
            <person name="Lin Y."/>
            <person name="Liou J."/>
            <person name="Liu S."/>
            <person name="Hsing Y."/>
            <person name="Raghuvanshi S."/>
            <person name="Mohanty A."/>
            <person name="Bharti A.K."/>
            <person name="Gaur A."/>
            <person name="Gupta V."/>
            <person name="Kumar D."/>
            <person name="Ravi V."/>
            <person name="Vij S."/>
            <person name="Kapur A."/>
            <person name="Khurana P."/>
            <person name="Khurana P."/>
            <person name="Khurana J.P."/>
            <person name="Tyagi A.K."/>
            <person name="Gaikwad K."/>
            <person name="Singh A."/>
            <person name="Dalal V."/>
            <person name="Srivastava S."/>
            <person name="Dixit A."/>
            <person name="Pal A.K."/>
            <person name="Ghazi I.A."/>
            <person name="Yadav M."/>
            <person name="Pandit A."/>
            <person name="Bhargava A."/>
            <person name="Sureshbabu K."/>
            <person name="Batra K."/>
            <person name="Sharma T.R."/>
            <person name="Mohapatra T."/>
            <person name="Singh N.K."/>
            <person name="Messing J."/>
            <person name="Nelson A.B."/>
            <person name="Fuks G."/>
            <person name="Kavchok S."/>
            <person name="Keizer G."/>
            <person name="Linton E."/>
            <person name="Llaca V."/>
            <person name="Song R."/>
            <person name="Tanyolac B."/>
            <person name="Young S."/>
            <person name="Ho-Il K."/>
            <person name="Hahn J.H."/>
            <person name="Sangsakoo G."/>
            <person name="Vanavichit A."/>
            <person name="de Mattos Luiz.A.T."/>
            <person name="Zimmer P.D."/>
            <person name="Malone G."/>
            <person name="Dellagostin O."/>
            <person name="de Oliveira A.C."/>
            <person name="Bevan M."/>
            <person name="Bancroft I."/>
            <person name="Minx P."/>
            <person name="Cordum H."/>
            <person name="Wilson R."/>
            <person name="Cheng Z."/>
            <person name="Jin W."/>
            <person name="Jiang J."/>
            <person name="Leong S.A."/>
            <person name="Iwama H."/>
            <person name="Gojobori T."/>
            <person name="Itoh T."/>
            <person name="Niimura Y."/>
            <person name="Fujii Y."/>
            <person name="Habara T."/>
            <person name="Sakai H."/>
            <person name="Sato Y."/>
            <person name="Wilson G."/>
            <person name="Kumar K."/>
            <person name="McCouch S."/>
            <person name="Juretic N."/>
            <person name="Hoen D."/>
            <person name="Wright S."/>
            <person name="Bruskiewich R."/>
            <person name="Bureau T."/>
            <person name="Miyao A."/>
            <person name="Hirochika H."/>
            <person name="Nishikawa T."/>
            <person name="Kadowaki K."/>
            <person name="Sugiura M."/>
            <person name="Burr B."/>
            <person name="Sasaki T."/>
        </authorList>
    </citation>
    <scope>NUCLEOTIDE SEQUENCE [LARGE SCALE GENOMIC DNA]</scope>
    <source>
        <strain evidence="3">cv. Nipponbare</strain>
    </source>
</reference>
<evidence type="ECO:0000256" key="1">
    <source>
        <dbReference type="SAM" id="MobiDB-lite"/>
    </source>
</evidence>
<dbReference type="InParanoid" id="A0A0P0WIU4"/>
<name>A0A0P0WIU4_ORYSJ</name>
<reference evidence="2 3" key="2">
    <citation type="journal article" date="2013" name="Plant Cell Physiol.">
        <title>Rice Annotation Project Database (RAP-DB): an integrative and interactive database for rice genomics.</title>
        <authorList>
            <person name="Sakai H."/>
            <person name="Lee S.S."/>
            <person name="Tanaka T."/>
            <person name="Numa H."/>
            <person name="Kim J."/>
            <person name="Kawahara Y."/>
            <person name="Wakimoto H."/>
            <person name="Yang C.C."/>
            <person name="Iwamoto M."/>
            <person name="Abe T."/>
            <person name="Yamada Y."/>
            <person name="Muto A."/>
            <person name="Inokuchi H."/>
            <person name="Ikemura T."/>
            <person name="Matsumoto T."/>
            <person name="Sasaki T."/>
            <person name="Itoh T."/>
        </authorList>
    </citation>
    <scope>NUCLEOTIDE SEQUENCE [LARGE SCALE GENOMIC DNA]</scope>
    <source>
        <strain evidence="3">cv. Nipponbare</strain>
    </source>
</reference>